<dbReference type="Gene3D" id="3.30.1240.10">
    <property type="match status" value="1"/>
</dbReference>
<evidence type="ECO:0000313" key="2">
    <source>
        <dbReference type="Proteomes" id="UP000523087"/>
    </source>
</evidence>
<dbReference type="SUPFAM" id="SSF56784">
    <property type="entry name" value="HAD-like"/>
    <property type="match status" value="1"/>
</dbReference>
<keyword evidence="2" id="KW-1185">Reference proteome</keyword>
<dbReference type="SFLD" id="SFLDS00003">
    <property type="entry name" value="Haloacid_Dehalogenase"/>
    <property type="match status" value="1"/>
</dbReference>
<dbReference type="PANTHER" id="PTHR10000">
    <property type="entry name" value="PHOSPHOSERINE PHOSPHATASE"/>
    <property type="match status" value="1"/>
</dbReference>
<dbReference type="EMBL" id="JACDUT010000005">
    <property type="protein sequence ID" value="MBA2875147.1"/>
    <property type="molecule type" value="Genomic_DNA"/>
</dbReference>
<dbReference type="CDD" id="cd07516">
    <property type="entry name" value="HAD_Pase"/>
    <property type="match status" value="1"/>
</dbReference>
<dbReference type="GO" id="GO:0000287">
    <property type="term" value="F:magnesium ion binding"/>
    <property type="evidence" value="ECO:0007669"/>
    <property type="project" value="TreeGrafter"/>
</dbReference>
<dbReference type="NCBIfam" id="TIGR00099">
    <property type="entry name" value="Cof-subfamily"/>
    <property type="match status" value="1"/>
</dbReference>
<dbReference type="InterPro" id="IPR036412">
    <property type="entry name" value="HAD-like_sf"/>
</dbReference>
<comment type="caution">
    <text evidence="1">The sequence shown here is derived from an EMBL/GenBank/DDBJ whole genome shotgun (WGS) entry which is preliminary data.</text>
</comment>
<dbReference type="Gene3D" id="3.40.50.1000">
    <property type="entry name" value="HAD superfamily/HAD-like"/>
    <property type="match status" value="1"/>
</dbReference>
<dbReference type="NCBIfam" id="TIGR01484">
    <property type="entry name" value="HAD-SF-IIB"/>
    <property type="match status" value="1"/>
</dbReference>
<dbReference type="AlphaFoldDB" id="A0A7V9Z6U1"/>
<name>A0A7V9Z6U1_9BACL</name>
<evidence type="ECO:0000313" key="1">
    <source>
        <dbReference type="EMBL" id="MBA2875147.1"/>
    </source>
</evidence>
<dbReference type="PROSITE" id="PS01228">
    <property type="entry name" value="COF_1"/>
    <property type="match status" value="1"/>
</dbReference>
<dbReference type="Proteomes" id="UP000523087">
    <property type="component" value="Unassembled WGS sequence"/>
</dbReference>
<protein>
    <recommendedName>
        <fullName evidence="3">Hydrolase</fullName>
    </recommendedName>
</protein>
<organism evidence="1 2">
    <name type="scientific">Thermaerobacillus caldiproteolyticus</name>
    <dbReference type="NCBI Taxonomy" id="247480"/>
    <lineage>
        <taxon>Bacteria</taxon>
        <taxon>Bacillati</taxon>
        <taxon>Bacillota</taxon>
        <taxon>Bacilli</taxon>
        <taxon>Bacillales</taxon>
        <taxon>Anoxybacillaceae</taxon>
        <taxon>Thermaerobacillus</taxon>
    </lineage>
</organism>
<dbReference type="InterPro" id="IPR000150">
    <property type="entry name" value="Cof"/>
</dbReference>
<dbReference type="PANTHER" id="PTHR10000:SF55">
    <property type="entry name" value="5-AMINO-6-(5-PHOSPHO-D-RIBITYLAMINO)URACIL PHOSPHATASE YCSE"/>
    <property type="match status" value="1"/>
</dbReference>
<reference evidence="1 2" key="1">
    <citation type="submission" date="2020-07" db="EMBL/GenBank/DDBJ databases">
        <title>Genomic Encyclopedia of Type Strains, Phase IV (KMG-IV): sequencing the most valuable type-strain genomes for metagenomic binning, comparative biology and taxonomic classification.</title>
        <authorList>
            <person name="Goeker M."/>
        </authorList>
    </citation>
    <scope>NUCLEOTIDE SEQUENCE [LARGE SCALE GENOMIC DNA]</scope>
    <source>
        <strain evidence="1 2">DSM 15730</strain>
    </source>
</reference>
<dbReference type="InterPro" id="IPR006379">
    <property type="entry name" value="HAD-SF_hydro_IIB"/>
</dbReference>
<dbReference type="InterPro" id="IPR023214">
    <property type="entry name" value="HAD_sf"/>
</dbReference>
<evidence type="ECO:0008006" key="3">
    <source>
        <dbReference type="Google" id="ProtNLM"/>
    </source>
</evidence>
<dbReference type="SFLD" id="SFLDG01144">
    <property type="entry name" value="C2.B.4:_PGP_Like"/>
    <property type="match status" value="1"/>
</dbReference>
<accession>A0A7V9Z6U1</accession>
<gene>
    <name evidence="1" type="ORF">HNR31_001920</name>
</gene>
<dbReference type="Pfam" id="PF08282">
    <property type="entry name" value="Hydrolase_3"/>
    <property type="match status" value="1"/>
</dbReference>
<dbReference type="GO" id="GO:0016791">
    <property type="term" value="F:phosphatase activity"/>
    <property type="evidence" value="ECO:0007669"/>
    <property type="project" value="TreeGrafter"/>
</dbReference>
<sequence>MIIALDMDGTLLNSDGQISKRNKEAIIQAQRGGHLVAIATGRAYKDAYLPLQRAGIVCPIISLNGASIILADGTIIDDIPLDKQKLVPVLEWVRQQHDLYCEIYTNKEVYVGLHNREHLEALADRVGEEYPDLKRIVQKQFQQARVTYVDDIQEVWLQKDIVFYKVLVFSLNKDILKTAASKFAEVSNVTVTSSHPNNIEINHEQATKGRSLAKLASHYNNNMKDTVAIGDSHNDLSMFAVAGYRVAMGNAASELKEHSDFVTATNDEDGVALVLEKLLLQ</sequence>
<dbReference type="GO" id="GO:0005829">
    <property type="term" value="C:cytosol"/>
    <property type="evidence" value="ECO:0007669"/>
    <property type="project" value="TreeGrafter"/>
</dbReference>
<dbReference type="SFLD" id="SFLDG01140">
    <property type="entry name" value="C2.B:_Phosphomannomutase_and_P"/>
    <property type="match status" value="1"/>
</dbReference>
<dbReference type="RefSeq" id="WP_181555993.1">
    <property type="nucleotide sequence ID" value="NZ_JACDUT010000005.1"/>
</dbReference>
<proteinExistence type="predicted"/>